<feature type="transmembrane region" description="Helical" evidence="5">
    <location>
        <begin position="264"/>
        <end position="284"/>
    </location>
</feature>
<evidence type="ECO:0000256" key="7">
    <source>
        <dbReference type="SAM" id="MobiDB-lite"/>
    </source>
</evidence>
<dbReference type="PANTHER" id="PTHR11432">
    <property type="entry name" value="NADH DEHYDROGENASE SUBUNIT 1"/>
    <property type="match status" value="1"/>
</dbReference>
<feature type="transmembrane region" description="Helical" evidence="5">
    <location>
        <begin position="136"/>
        <end position="157"/>
    </location>
</feature>
<dbReference type="HAMAP" id="MF_01350">
    <property type="entry name" value="NDH1_NuoH"/>
    <property type="match status" value="1"/>
</dbReference>
<dbReference type="InterPro" id="IPR001694">
    <property type="entry name" value="NADH_UbQ_OxRdtase_su1/FPO"/>
</dbReference>
<feature type="transmembrane region" description="Helical" evidence="5">
    <location>
        <begin position="95"/>
        <end position="116"/>
    </location>
</feature>
<dbReference type="RefSeq" id="WP_027932749.1">
    <property type="nucleotide sequence ID" value="NZ_CBDRBK010000001.1"/>
</dbReference>
<keyword evidence="5" id="KW-0874">Quinone</keyword>
<protein>
    <recommendedName>
        <fullName evidence="5">NADH-quinone oxidoreductase subunit H</fullName>
        <ecNumber evidence="5">7.1.1.-</ecNumber>
    </recommendedName>
    <alternativeName>
        <fullName evidence="5">NADH dehydrogenase I subunit H</fullName>
    </alternativeName>
    <alternativeName>
        <fullName evidence="5">NDH-1 subunit H</fullName>
    </alternativeName>
</protein>
<dbReference type="GO" id="GO:0048038">
    <property type="term" value="F:quinone binding"/>
    <property type="evidence" value="ECO:0007669"/>
    <property type="project" value="UniProtKB-KW"/>
</dbReference>
<dbReference type="GO" id="GO:0003954">
    <property type="term" value="F:NADH dehydrogenase activity"/>
    <property type="evidence" value="ECO:0007669"/>
    <property type="project" value="TreeGrafter"/>
</dbReference>
<keyword evidence="2 5" id="KW-0812">Transmembrane</keyword>
<comment type="subunit">
    <text evidence="5">NDH-1 is composed of 14 different subunits. Subunits NuoA, H, J, K, L, M, N constitute the membrane sector of the complex.</text>
</comment>
<dbReference type="PANTHER" id="PTHR11432:SF3">
    <property type="entry name" value="NADH-UBIQUINONE OXIDOREDUCTASE CHAIN 1"/>
    <property type="match status" value="1"/>
</dbReference>
<keyword evidence="5" id="KW-0830">Ubiquinone</keyword>
<feature type="transmembrane region" description="Helical" evidence="5">
    <location>
        <begin position="296"/>
        <end position="317"/>
    </location>
</feature>
<dbReference type="GO" id="GO:0009060">
    <property type="term" value="P:aerobic respiration"/>
    <property type="evidence" value="ECO:0007669"/>
    <property type="project" value="TreeGrafter"/>
</dbReference>
<keyword evidence="3 5" id="KW-1133">Transmembrane helix</keyword>
<comment type="catalytic activity">
    <reaction evidence="5">
        <text>a quinone + NADH + 5 H(+)(in) = a quinol + NAD(+) + 4 H(+)(out)</text>
        <dbReference type="Rhea" id="RHEA:57888"/>
        <dbReference type="ChEBI" id="CHEBI:15378"/>
        <dbReference type="ChEBI" id="CHEBI:24646"/>
        <dbReference type="ChEBI" id="CHEBI:57540"/>
        <dbReference type="ChEBI" id="CHEBI:57945"/>
        <dbReference type="ChEBI" id="CHEBI:132124"/>
    </reaction>
</comment>
<gene>
    <name evidence="5" type="primary">nuoH</name>
    <name evidence="8" type="ORF">EDD35_2904</name>
</gene>
<dbReference type="NCBIfam" id="NF004743">
    <property type="entry name" value="PRK06076.1-4"/>
    <property type="match status" value="1"/>
</dbReference>
<feature type="compositionally biased region" description="Basic and acidic residues" evidence="7">
    <location>
        <begin position="409"/>
        <end position="418"/>
    </location>
</feature>
<evidence type="ECO:0000256" key="4">
    <source>
        <dbReference type="ARBA" id="ARBA00023136"/>
    </source>
</evidence>
<dbReference type="AlphaFoldDB" id="A0A3N2GV84"/>
<keyword evidence="5" id="KW-1003">Cell membrane</keyword>
<evidence type="ECO:0000256" key="5">
    <source>
        <dbReference type="HAMAP-Rule" id="MF_01350"/>
    </source>
</evidence>
<dbReference type="GO" id="GO:0005886">
    <property type="term" value="C:plasma membrane"/>
    <property type="evidence" value="ECO:0007669"/>
    <property type="project" value="UniProtKB-SubCell"/>
</dbReference>
<comment type="subcellular location">
    <subcellularLocation>
        <location evidence="5 6">Cell membrane</location>
        <topology evidence="5 6">Multi-pass membrane protein</topology>
    </subcellularLocation>
    <subcellularLocation>
        <location evidence="1">Membrane</location>
        <topology evidence="1">Multi-pass membrane protein</topology>
    </subcellularLocation>
</comment>
<accession>A0A3N2GV84</accession>
<sequence>MTPFFAQQAADQMTRAELLADDPWWLILLKTVVVLLIGPLLTIFLIVWERKAIGRMQNRPGPNRVGPGGYFQSLADAIKLPFKEQIIPDGADRKVYFLAPVLSAVPALIALAAIPFGPRVSIFGEQTVLQLVDLPVGVLVILACSSVGVYGIVLAGWSSGSPYPLLGGLRSAAQVISYEIAMGLSIVGVVLYSQSMATGAIVDAQARGWYFYLLLPSFVIYLISMVGETNRAPFDLPEAESELVGGFHTEYSSMKFAMFFLAEYVNMVIVSAFATTLFLGGWMFPFVGLDSPLNQGWLPLIWFAVKLFALLFGFIWLRGTLPRFRYDQFMKLGWKVLVPANLVWIVIISSIRAIRNNGGLTTGQILIGGAVVVVVAVAIALLVPEKKQADSDSVPVTGGGFPLPPLDLRVPEVPERGAGKRRRRAAGRTSEPAQVGAGKEGSDGTV</sequence>
<dbReference type="PROSITE" id="PS00668">
    <property type="entry name" value="COMPLEX1_ND1_2"/>
    <property type="match status" value="1"/>
</dbReference>
<evidence type="ECO:0000313" key="8">
    <source>
        <dbReference type="EMBL" id="ROS40566.1"/>
    </source>
</evidence>
<dbReference type="InterPro" id="IPR018086">
    <property type="entry name" value="NADH_UbQ_OxRdtase_su1_CS"/>
</dbReference>
<comment type="caution">
    <text evidence="8">The sequence shown here is derived from an EMBL/GenBank/DDBJ whole genome shotgun (WGS) entry which is preliminary data.</text>
</comment>
<name>A0A3N2GV84_9PSEU</name>
<comment type="similarity">
    <text evidence="5 6">Belongs to the complex I subunit 1 family.</text>
</comment>
<dbReference type="EMBL" id="RKHY01000001">
    <property type="protein sequence ID" value="ROS40566.1"/>
    <property type="molecule type" value="Genomic_DNA"/>
</dbReference>
<feature type="region of interest" description="Disordered" evidence="7">
    <location>
        <begin position="390"/>
        <end position="446"/>
    </location>
</feature>
<evidence type="ECO:0000256" key="2">
    <source>
        <dbReference type="ARBA" id="ARBA00022692"/>
    </source>
</evidence>
<dbReference type="NCBIfam" id="NF004741">
    <property type="entry name" value="PRK06076.1-2"/>
    <property type="match status" value="1"/>
</dbReference>
<organism evidence="8 9">
    <name type="scientific">Amycolatopsis thermoflava</name>
    <dbReference type="NCBI Taxonomy" id="84480"/>
    <lineage>
        <taxon>Bacteria</taxon>
        <taxon>Bacillati</taxon>
        <taxon>Actinomycetota</taxon>
        <taxon>Actinomycetes</taxon>
        <taxon>Pseudonocardiales</taxon>
        <taxon>Pseudonocardiaceae</taxon>
        <taxon>Amycolatopsis</taxon>
        <taxon>Amycolatopsis methanolica group</taxon>
    </lineage>
</organism>
<feature type="transmembrane region" description="Helical" evidence="5">
    <location>
        <begin position="178"/>
        <end position="197"/>
    </location>
</feature>
<reference evidence="8 9" key="1">
    <citation type="submission" date="2018-11" db="EMBL/GenBank/DDBJ databases">
        <title>Sequencing the genomes of 1000 actinobacteria strains.</title>
        <authorList>
            <person name="Klenk H.-P."/>
        </authorList>
    </citation>
    <scope>NUCLEOTIDE SEQUENCE [LARGE SCALE GENOMIC DNA]</scope>
    <source>
        <strain evidence="8 9">DSM 44348</strain>
    </source>
</reference>
<evidence type="ECO:0000313" key="9">
    <source>
        <dbReference type="Proteomes" id="UP000274843"/>
    </source>
</evidence>
<feature type="transmembrane region" description="Helical" evidence="5">
    <location>
        <begin position="209"/>
        <end position="227"/>
    </location>
</feature>
<dbReference type="Proteomes" id="UP000274843">
    <property type="component" value="Unassembled WGS sequence"/>
</dbReference>
<feature type="transmembrane region" description="Helical" evidence="5">
    <location>
        <begin position="329"/>
        <end position="351"/>
    </location>
</feature>
<feature type="transmembrane region" description="Helical" evidence="5">
    <location>
        <begin position="363"/>
        <end position="383"/>
    </location>
</feature>
<dbReference type="Pfam" id="PF00146">
    <property type="entry name" value="NADHdh"/>
    <property type="match status" value="1"/>
</dbReference>
<keyword evidence="5 6" id="KW-0520">NAD</keyword>
<evidence type="ECO:0000256" key="6">
    <source>
        <dbReference type="RuleBase" id="RU000471"/>
    </source>
</evidence>
<feature type="transmembrane region" description="Helical" evidence="5">
    <location>
        <begin position="24"/>
        <end position="48"/>
    </location>
</feature>
<dbReference type="GeneID" id="301844289"/>
<proteinExistence type="inferred from homology"/>
<keyword evidence="4 5" id="KW-0472">Membrane</keyword>
<comment type="function">
    <text evidence="5">NDH-1 shuttles electrons from NADH, via FMN and iron-sulfur (Fe-S) centers, to quinones in the respiratory chain. The immediate electron acceptor for the enzyme in this species is believed to be ubiquinone. Couples the redox reaction to proton translocation (for every two electrons transferred, four hydrogen ions are translocated across the cytoplasmic membrane), and thus conserves the redox energy in a proton gradient. This subunit may bind ubiquinone.</text>
</comment>
<evidence type="ECO:0000256" key="1">
    <source>
        <dbReference type="ARBA" id="ARBA00004141"/>
    </source>
</evidence>
<dbReference type="EC" id="7.1.1.-" evidence="5"/>
<keyword evidence="9" id="KW-1185">Reference proteome</keyword>
<keyword evidence="5" id="KW-1278">Translocase</keyword>
<dbReference type="GO" id="GO:0016655">
    <property type="term" value="F:oxidoreductase activity, acting on NAD(P)H, quinone or similar compound as acceptor"/>
    <property type="evidence" value="ECO:0007669"/>
    <property type="project" value="UniProtKB-UniRule"/>
</dbReference>
<evidence type="ECO:0000256" key="3">
    <source>
        <dbReference type="ARBA" id="ARBA00022989"/>
    </source>
</evidence>